<proteinExistence type="predicted"/>
<reference evidence="9" key="1">
    <citation type="submission" date="2020-10" db="EMBL/GenBank/DDBJ databases">
        <authorList>
            <person name="Castelo-Branco R."/>
            <person name="Eusebio N."/>
            <person name="Adriana R."/>
            <person name="Vieira A."/>
            <person name="Brugerolle De Fraissinette N."/>
            <person name="Rezende De Castro R."/>
            <person name="Schneider M.P."/>
            <person name="Vasconcelos V."/>
            <person name="Leao P.N."/>
        </authorList>
    </citation>
    <scope>NUCLEOTIDE SEQUENCE</scope>
    <source>
        <strain evidence="9">LEGE 11467</strain>
    </source>
</reference>
<protein>
    <submittedName>
        <fullName evidence="9">Type IV secretion system DNA-binding domain-containing protein</fullName>
    </submittedName>
</protein>
<dbReference type="InterPro" id="IPR051539">
    <property type="entry name" value="T4SS-coupling_protein"/>
</dbReference>
<dbReference type="SUPFAM" id="SSF52540">
    <property type="entry name" value="P-loop containing nucleoside triphosphate hydrolases"/>
    <property type="match status" value="1"/>
</dbReference>
<evidence type="ECO:0000256" key="6">
    <source>
        <dbReference type="SAM" id="MobiDB-lite"/>
    </source>
</evidence>
<dbReference type="EMBL" id="JADEXN010000055">
    <property type="protein sequence ID" value="MBE9040093.1"/>
    <property type="molecule type" value="Genomic_DNA"/>
</dbReference>
<keyword evidence="3 7" id="KW-0812">Transmembrane</keyword>
<dbReference type="Pfam" id="PF10412">
    <property type="entry name" value="TrwB_AAD_bind"/>
    <property type="match status" value="1"/>
</dbReference>
<feature type="compositionally biased region" description="Basic residues" evidence="6">
    <location>
        <begin position="648"/>
        <end position="667"/>
    </location>
</feature>
<evidence type="ECO:0000256" key="1">
    <source>
        <dbReference type="ARBA" id="ARBA00004651"/>
    </source>
</evidence>
<comment type="caution">
    <text evidence="9">The sequence shown here is derived from an EMBL/GenBank/DDBJ whole genome shotgun (WGS) entry which is preliminary data.</text>
</comment>
<evidence type="ECO:0000256" key="3">
    <source>
        <dbReference type="ARBA" id="ARBA00022692"/>
    </source>
</evidence>
<dbReference type="GO" id="GO:0005886">
    <property type="term" value="C:plasma membrane"/>
    <property type="evidence" value="ECO:0007669"/>
    <property type="project" value="UniProtKB-SubCell"/>
</dbReference>
<feature type="compositionally biased region" description="Basic and acidic residues" evidence="6">
    <location>
        <begin position="621"/>
        <end position="636"/>
    </location>
</feature>
<keyword evidence="5 7" id="KW-0472">Membrane</keyword>
<dbReference type="GO" id="GO:0003677">
    <property type="term" value="F:DNA binding"/>
    <property type="evidence" value="ECO:0007669"/>
    <property type="project" value="UniProtKB-KW"/>
</dbReference>
<feature type="transmembrane region" description="Helical" evidence="7">
    <location>
        <begin position="7"/>
        <end position="34"/>
    </location>
</feature>
<accession>A0A928VXR9</accession>
<feature type="region of interest" description="Disordered" evidence="6">
    <location>
        <begin position="621"/>
        <end position="667"/>
    </location>
</feature>
<evidence type="ECO:0000256" key="4">
    <source>
        <dbReference type="ARBA" id="ARBA00022989"/>
    </source>
</evidence>
<evidence type="ECO:0000256" key="5">
    <source>
        <dbReference type="ARBA" id="ARBA00023136"/>
    </source>
</evidence>
<sequence>MNKFFKWGIAICIAAIAVPLIYSLGSTVTAYTLILFELEFFNPNNIVGSVVGALWVLTLAKEVLTEATDWMPLYDDLIDLVAAGIFRNPHALARTRTRTYQQAFERLQLVVYPKLKPLAAALFVLVFFTAVFVLPIALLTTIYLGVVAVEVITESRYRPWDSVVRGFARRQGADLARKWIGRNVENLIRWGASFVLKANEPLHYLILGVTGAGKSLWRETMMAKVLPGNKGIVNDPKPSGGDGMVPLLEDLGVKYYILNPFDYRCTTWWIAKDVKGPNMAYELAAYLIPILANSEGRFFDDGGRIALEMIIVSLQIALGENWTFRQVILFSQQPYFEILIKNYHPRPHEFDEFLKAKKMEGERNDILLTLQAKLMQFNSVAALWERALEKLSLQDFVSDSFPKNTAIVMGSDPIHSEISTQTNALMFGFAAKYLKALPTNRHRRIWVFLDEAASEKTAPWPEIDGVMALGRGAGVACCLGFHSISLLKRTYGELVAMGLFGLARHKAIFGVDDETSQFLSKSLGDYEYLEQSYSSSVTVDGKGKTSYSDTTSERLGSRPVYLASEFQDMNRPPTGVENGLLGDFIAPGEGIHSHHYSWDELLQMLPQRSEEVEAYQRIPNDDRATQLKPLSDDELRSWLPEAVGVKNKSTRAHNSKSRKSKTKKRSN</sequence>
<evidence type="ECO:0000313" key="10">
    <source>
        <dbReference type="Proteomes" id="UP000621799"/>
    </source>
</evidence>
<dbReference type="AlphaFoldDB" id="A0A928VXR9"/>
<keyword evidence="2" id="KW-1003">Cell membrane</keyword>
<keyword evidence="10" id="KW-1185">Reference proteome</keyword>
<keyword evidence="4 7" id="KW-1133">Transmembrane helix</keyword>
<dbReference type="InterPro" id="IPR027417">
    <property type="entry name" value="P-loop_NTPase"/>
</dbReference>
<keyword evidence="9" id="KW-0238">DNA-binding</keyword>
<name>A0A928VXR9_9CYAN</name>
<feature type="domain" description="Type IV secretion system coupling protein TraD DNA-binding" evidence="8">
    <location>
        <begin position="197"/>
        <end position="571"/>
    </location>
</feature>
<evidence type="ECO:0000256" key="2">
    <source>
        <dbReference type="ARBA" id="ARBA00022475"/>
    </source>
</evidence>
<dbReference type="Gene3D" id="3.40.50.300">
    <property type="entry name" value="P-loop containing nucleotide triphosphate hydrolases"/>
    <property type="match status" value="2"/>
</dbReference>
<dbReference type="PANTHER" id="PTHR37937">
    <property type="entry name" value="CONJUGATIVE TRANSFER: DNA TRANSPORT"/>
    <property type="match status" value="1"/>
</dbReference>
<feature type="transmembrane region" description="Helical" evidence="7">
    <location>
        <begin position="118"/>
        <end position="146"/>
    </location>
</feature>
<dbReference type="InterPro" id="IPR019476">
    <property type="entry name" value="T4SS_TraD_DNA-bd"/>
</dbReference>
<evidence type="ECO:0000256" key="7">
    <source>
        <dbReference type="SAM" id="Phobius"/>
    </source>
</evidence>
<dbReference type="CDD" id="cd01127">
    <property type="entry name" value="TrwB_TraG_TraD_VirD4"/>
    <property type="match status" value="1"/>
</dbReference>
<feature type="transmembrane region" description="Helical" evidence="7">
    <location>
        <begin position="46"/>
        <end position="64"/>
    </location>
</feature>
<evidence type="ECO:0000259" key="8">
    <source>
        <dbReference type="Pfam" id="PF10412"/>
    </source>
</evidence>
<gene>
    <name evidence="9" type="ORF">IQ235_04710</name>
</gene>
<dbReference type="Proteomes" id="UP000621799">
    <property type="component" value="Unassembled WGS sequence"/>
</dbReference>
<organism evidence="9 10">
    <name type="scientific">Zarconia navalis LEGE 11467</name>
    <dbReference type="NCBI Taxonomy" id="1828826"/>
    <lineage>
        <taxon>Bacteria</taxon>
        <taxon>Bacillati</taxon>
        <taxon>Cyanobacteriota</taxon>
        <taxon>Cyanophyceae</taxon>
        <taxon>Oscillatoriophycideae</taxon>
        <taxon>Oscillatoriales</taxon>
        <taxon>Oscillatoriales incertae sedis</taxon>
        <taxon>Zarconia</taxon>
        <taxon>Zarconia navalis</taxon>
    </lineage>
</organism>
<dbReference type="RefSeq" id="WP_264320351.1">
    <property type="nucleotide sequence ID" value="NZ_JADEXN010000055.1"/>
</dbReference>
<dbReference type="PANTHER" id="PTHR37937:SF1">
    <property type="entry name" value="CONJUGATIVE TRANSFER: DNA TRANSPORT"/>
    <property type="match status" value="1"/>
</dbReference>
<evidence type="ECO:0000313" key="9">
    <source>
        <dbReference type="EMBL" id="MBE9040093.1"/>
    </source>
</evidence>
<comment type="subcellular location">
    <subcellularLocation>
        <location evidence="1">Cell membrane</location>
        <topology evidence="1">Multi-pass membrane protein</topology>
    </subcellularLocation>
</comment>